<evidence type="ECO:0000313" key="7">
    <source>
        <dbReference type="Proteomes" id="UP001296969"/>
    </source>
</evidence>
<organism evidence="5 6">
    <name type="scientific">Limnobaculum xujianqingii</name>
    <dbReference type="NCBI Taxonomy" id="2738837"/>
    <lineage>
        <taxon>Bacteria</taxon>
        <taxon>Pseudomonadati</taxon>
        <taxon>Pseudomonadota</taxon>
        <taxon>Gammaproteobacteria</taxon>
        <taxon>Enterobacterales</taxon>
        <taxon>Budviciaceae</taxon>
        <taxon>Limnobaculum</taxon>
    </lineage>
</organism>
<gene>
    <name evidence="5" type="ORF">I2492_02025</name>
    <name evidence="4" type="ORF">I2493_02025</name>
</gene>
<feature type="domain" description="Tox-GHH2" evidence="3">
    <location>
        <begin position="419"/>
        <end position="503"/>
    </location>
</feature>
<sequence length="538" mass="58445">METQVYINDREACSKACDGVSTAAFPDPCWTPPTPPVVVPYPNTAYASDLDNGTSTVFVCNSMVAKEDISFFSTSTGDEGGTQAQPKNTVTSALKGKAYFQSWSPNVKFEGKCVARHHDLMTHNHGSKPGGTPVNLYRDSDKVRKECKKEIERVKKACSPEDENSTDQKEKTRKKKKNKIEKLLGKGIKDKLSSFEDAIKNKLPKTAHNEWMKDHCDGLWLKPGGKGIDTKMRDEFNKTIENLQNDFDKVVKDALGEIVDELKQAAWDKAQDIALKKGGKLAVRAGVKWGVGAAGAATGPGVVVTEGIATVLNAADAIYTGATLIGDGIDLNKMLGEVDEYKDLINKAKDELAELVKGATPSQMMSTGMGLMARLNECTRYKRCILPAYKNTNAPNSFNGEGCCPGQSGHHILPNEMVKGNCSGYKESEAPTICVEGVNNGNGTHGQVHDSLARKIDKHKNKWFGGDTIDYADARDLGIDSIRDTFPESKCSKDCLKAQLDDYYKDKCKKDMPAVAGKKLPKGSDGSDSSGNANSPER</sequence>
<dbReference type="Proteomes" id="UP000807542">
    <property type="component" value="Unassembled WGS sequence"/>
</dbReference>
<name>A0A9D7AFL4_9GAMM</name>
<feature type="region of interest" description="Disordered" evidence="2">
    <location>
        <begin position="515"/>
        <end position="538"/>
    </location>
</feature>
<evidence type="ECO:0000313" key="6">
    <source>
        <dbReference type="Proteomes" id="UP000807542"/>
    </source>
</evidence>
<keyword evidence="7" id="KW-1185">Reference proteome</keyword>
<evidence type="ECO:0000256" key="2">
    <source>
        <dbReference type="SAM" id="MobiDB-lite"/>
    </source>
</evidence>
<accession>A0A9D7AFL4</accession>
<dbReference type="Pfam" id="PF13665">
    <property type="entry name" value="Tox-PAAR-like"/>
    <property type="match status" value="1"/>
</dbReference>
<dbReference type="EMBL" id="JADRCQ010000001">
    <property type="protein sequence ID" value="MBK5071794.1"/>
    <property type="molecule type" value="Genomic_DNA"/>
</dbReference>
<comment type="caution">
    <text evidence="5">The sequence shown here is derived from an EMBL/GenBank/DDBJ whole genome shotgun (WGS) entry which is preliminary data.</text>
</comment>
<evidence type="ECO:0000313" key="5">
    <source>
        <dbReference type="EMBL" id="MBK5175103.1"/>
    </source>
</evidence>
<feature type="region of interest" description="Disordered" evidence="2">
    <location>
        <begin position="156"/>
        <end position="178"/>
    </location>
</feature>
<dbReference type="RefSeq" id="WP_228397086.1">
    <property type="nucleotide sequence ID" value="NZ_JADRCP010000001.1"/>
</dbReference>
<dbReference type="InterPro" id="IPR028917">
    <property type="entry name" value="Tox-GHH2_domain"/>
</dbReference>
<evidence type="ECO:0000259" key="3">
    <source>
        <dbReference type="Pfam" id="PF15635"/>
    </source>
</evidence>
<feature type="coiled-coil region" evidence="1">
    <location>
        <begin position="331"/>
        <end position="358"/>
    </location>
</feature>
<dbReference type="EMBL" id="JADRCP010000001">
    <property type="protein sequence ID" value="MBK5175103.1"/>
    <property type="molecule type" value="Genomic_DNA"/>
</dbReference>
<keyword evidence="1" id="KW-0175">Coiled coil</keyword>
<dbReference type="AlphaFoldDB" id="A0A9D7AFL4"/>
<reference evidence="5 7" key="1">
    <citation type="submission" date="2020-11" db="EMBL/GenBank/DDBJ databases">
        <title>Insectihabitans protaetiae gen. nov. sp. nov. and Insectihabitans allomyrinae sp. nov., isolated from larvae of Protaetia brevitarsis seulensis and Allomyrina dichotoma, respectively.</title>
        <authorList>
            <person name="Lee S.D."/>
            <person name="Byeon Y.-S."/>
            <person name="Kim S.-M."/>
            <person name="Yang H.L."/>
            <person name="Kim I.S."/>
        </authorList>
    </citation>
    <scope>NUCLEOTIDE SEQUENCE</scope>
    <source>
        <strain evidence="5">CWB-B4</strain>
        <strain evidence="4 7">CWB-B43</strain>
    </source>
</reference>
<protein>
    <submittedName>
        <fullName evidence="5">DUF4150 domain-containing protein</fullName>
    </submittedName>
</protein>
<evidence type="ECO:0000256" key="1">
    <source>
        <dbReference type="SAM" id="Coils"/>
    </source>
</evidence>
<evidence type="ECO:0000313" key="4">
    <source>
        <dbReference type="EMBL" id="MBK5071794.1"/>
    </source>
</evidence>
<dbReference type="Proteomes" id="UP001296969">
    <property type="component" value="Unassembled WGS sequence"/>
</dbReference>
<proteinExistence type="predicted"/>
<dbReference type="Pfam" id="PF15635">
    <property type="entry name" value="Tox-GHH2"/>
    <property type="match status" value="1"/>
</dbReference>